<dbReference type="CDD" id="cd06121">
    <property type="entry name" value="cupin_YML079wp"/>
    <property type="match status" value="1"/>
</dbReference>
<feature type="domain" description="DUF985" evidence="1">
    <location>
        <begin position="10"/>
        <end position="158"/>
    </location>
</feature>
<dbReference type="Gene3D" id="2.60.120.10">
    <property type="entry name" value="Jelly Rolls"/>
    <property type="match status" value="1"/>
</dbReference>
<keyword evidence="3" id="KW-1185">Reference proteome</keyword>
<dbReference type="EMBL" id="RKMH01000006">
    <property type="protein sequence ID" value="RPA62279.1"/>
    <property type="molecule type" value="Genomic_DNA"/>
</dbReference>
<comment type="caution">
    <text evidence="2">The sequence shown here is derived from an EMBL/GenBank/DDBJ whole genome shotgun (WGS) entry which is preliminary data.</text>
</comment>
<dbReference type="OrthoDB" id="9798288at2"/>
<protein>
    <submittedName>
        <fullName evidence="2">Cupin domain-containing protein</fullName>
    </submittedName>
</protein>
<evidence type="ECO:0000313" key="3">
    <source>
        <dbReference type="Proteomes" id="UP000267536"/>
    </source>
</evidence>
<sequence length="158" mass="16747">MTKDHAALPEWAQPLGLTPHPEGGWYAETWRSELTLPAASLPGYDGDRAAGTAIYFVLLPGEESAWHTVRGAEMWLFHRGAPVELDLGGDGAVPLGAGPTGIAHIETIVVGPDIEAGHRPQALVPPGHWQRARAVGTEAALVSCVVVPGFEFADFRLA</sequence>
<evidence type="ECO:0000259" key="1">
    <source>
        <dbReference type="Pfam" id="PF06172"/>
    </source>
</evidence>
<dbReference type="AlphaFoldDB" id="A0A3N4GHE8"/>
<organism evidence="2 3">
    <name type="scientific">Gordonia oryzae</name>
    <dbReference type="NCBI Taxonomy" id="2487349"/>
    <lineage>
        <taxon>Bacteria</taxon>
        <taxon>Bacillati</taxon>
        <taxon>Actinomycetota</taxon>
        <taxon>Actinomycetes</taxon>
        <taxon>Mycobacteriales</taxon>
        <taxon>Gordoniaceae</taxon>
        <taxon>Gordonia</taxon>
    </lineage>
</organism>
<dbReference type="InterPro" id="IPR014710">
    <property type="entry name" value="RmlC-like_jellyroll"/>
</dbReference>
<dbReference type="InterPro" id="IPR011051">
    <property type="entry name" value="RmlC_Cupin_sf"/>
</dbReference>
<dbReference type="SUPFAM" id="SSF51182">
    <property type="entry name" value="RmlC-like cupins"/>
    <property type="match status" value="1"/>
</dbReference>
<accession>A0A3N4GHE8</accession>
<gene>
    <name evidence="2" type="ORF">EF294_09760</name>
</gene>
<dbReference type="Proteomes" id="UP000267536">
    <property type="component" value="Unassembled WGS sequence"/>
</dbReference>
<dbReference type="InterPro" id="IPR039935">
    <property type="entry name" value="YML079W-like"/>
</dbReference>
<reference evidence="2 3" key="1">
    <citation type="submission" date="2018-11" db="EMBL/GenBank/DDBJ databases">
        <title>Draft genome sequence of Gordonia sp. RS15-1S isolated from rice stems.</title>
        <authorList>
            <person name="Muangham S."/>
        </authorList>
    </citation>
    <scope>NUCLEOTIDE SEQUENCE [LARGE SCALE GENOMIC DNA]</scope>
    <source>
        <strain evidence="2 3">RS15-1S</strain>
    </source>
</reference>
<name>A0A3N4GHE8_9ACTN</name>
<proteinExistence type="predicted"/>
<dbReference type="RefSeq" id="WP_123928768.1">
    <property type="nucleotide sequence ID" value="NZ_JBPSDP010000005.1"/>
</dbReference>
<dbReference type="PANTHER" id="PTHR33387">
    <property type="entry name" value="RMLC-LIKE JELLY ROLL FOLD PROTEIN"/>
    <property type="match status" value="1"/>
</dbReference>
<dbReference type="Pfam" id="PF06172">
    <property type="entry name" value="Cupin_5"/>
    <property type="match status" value="1"/>
</dbReference>
<dbReference type="InterPro" id="IPR009327">
    <property type="entry name" value="Cupin_DUF985"/>
</dbReference>
<dbReference type="PANTHER" id="PTHR33387:SF3">
    <property type="entry name" value="DUF985 DOMAIN-CONTAINING PROTEIN"/>
    <property type="match status" value="1"/>
</dbReference>
<evidence type="ECO:0000313" key="2">
    <source>
        <dbReference type="EMBL" id="RPA62279.1"/>
    </source>
</evidence>